<keyword evidence="1" id="KW-0863">Zinc-finger</keyword>
<dbReference type="Pfam" id="PF00098">
    <property type="entry name" value="zf-CCHC"/>
    <property type="match status" value="1"/>
</dbReference>
<protein>
    <recommendedName>
        <fullName evidence="2">CCHC-type domain-containing protein</fullName>
    </recommendedName>
</protein>
<proteinExistence type="predicted"/>
<keyword evidence="1" id="KW-0862">Zinc</keyword>
<dbReference type="EMBL" id="BKCJ010010628">
    <property type="protein sequence ID" value="GEU92435.1"/>
    <property type="molecule type" value="Genomic_DNA"/>
</dbReference>
<evidence type="ECO:0000259" key="2">
    <source>
        <dbReference type="PROSITE" id="PS50158"/>
    </source>
</evidence>
<dbReference type="PROSITE" id="PS50158">
    <property type="entry name" value="ZF_CCHC"/>
    <property type="match status" value="2"/>
</dbReference>
<feature type="domain" description="CCHC-type" evidence="2">
    <location>
        <begin position="376"/>
        <end position="390"/>
    </location>
</feature>
<dbReference type="Pfam" id="PF14223">
    <property type="entry name" value="Retrotran_gag_2"/>
    <property type="match status" value="1"/>
</dbReference>
<sequence length="759" mass="86441">MCLTHLGLRHYRHRTSLFLKIFLHLELMTDTILKYNKLLGIKCSKAFPLLVMKIPLLKHFATVSAKEFPLLIIEFGDAYKAPPEETGKGPSSESFAKKKGRTVVITTEDMQKRRNDVKARSTLLLALPDKHQLRSSKYETTKELWEAILNTFGGNEATKKIKKNQLKQQYSNFKAEVSEILEQTFNILQAIMSHLEFMDVEIEQDDLNQKFLTSLAPEWIMYTIVWRNRDELDTMSLDDVYNHLKVYESEVQKKSESNSQNMAFISSSNTSSGKGKVHTAYVPTASTQVSTASPDVATASLSHDIVCAYIASQSNGSQIRYEDITQIDEDDIEEMDIKWNMALLSMRADRFWKKTGKKITIQGSDVTGFDKLKVECFNCHKMGHFAKECRAPRIQDRGKRESYKQGPKEEEPAPKALMATDGIGWDWSYMANEEENHALVADDEIPTEFALMAKSGSSLENELGKDFLMPNKACFKCGHFDHLAFDCGVWVEKGKTWPKNNYAHKNVTPRAVLLKTRKTQISRPNMNVAQLKMTSFAKTAHSNVKRPFQGKSAVRAQPRVPRVSNVTKKFPTVDSKFLTAKSTFTVDLGNKEKAVKALACWIWRPKQNSTKEGPNCNGVSMTFKKYQYIDTQGRLNNFIMAKLAFCDYHNMIAILEKTKHNIEFHEIVDFLKASHIRYALTISPTIYVSHVRQFWSTARIETTNQETKILATVDGKPRTISESSLRRHLKLSDEEGISSLPDTEIFENLSLIGYNILPN</sequence>
<keyword evidence="1" id="KW-0479">Metal-binding</keyword>
<dbReference type="SMART" id="SM00343">
    <property type="entry name" value="ZnF_C2HC"/>
    <property type="match status" value="2"/>
</dbReference>
<dbReference type="AlphaFoldDB" id="A0A6L2P5X1"/>
<dbReference type="GO" id="GO:0003676">
    <property type="term" value="F:nucleic acid binding"/>
    <property type="evidence" value="ECO:0007669"/>
    <property type="project" value="InterPro"/>
</dbReference>
<evidence type="ECO:0000313" key="3">
    <source>
        <dbReference type="EMBL" id="GEU92435.1"/>
    </source>
</evidence>
<evidence type="ECO:0000256" key="1">
    <source>
        <dbReference type="PROSITE-ProRule" id="PRU00047"/>
    </source>
</evidence>
<reference evidence="3" key="1">
    <citation type="journal article" date="2019" name="Sci. Rep.">
        <title>Draft genome of Tanacetum cinerariifolium, the natural source of mosquito coil.</title>
        <authorList>
            <person name="Yamashiro T."/>
            <person name="Shiraishi A."/>
            <person name="Satake H."/>
            <person name="Nakayama K."/>
        </authorList>
    </citation>
    <scope>NUCLEOTIDE SEQUENCE</scope>
</reference>
<dbReference type="InterPro" id="IPR036875">
    <property type="entry name" value="Znf_CCHC_sf"/>
</dbReference>
<comment type="caution">
    <text evidence="3">The sequence shown here is derived from an EMBL/GenBank/DDBJ whole genome shotgun (WGS) entry which is preliminary data.</text>
</comment>
<dbReference type="SUPFAM" id="SSF57756">
    <property type="entry name" value="Retrovirus zinc finger-like domains"/>
    <property type="match status" value="1"/>
</dbReference>
<accession>A0A6L2P5X1</accession>
<gene>
    <name evidence="3" type="ORF">Tci_064413</name>
</gene>
<name>A0A6L2P5X1_TANCI</name>
<feature type="domain" description="CCHC-type" evidence="2">
    <location>
        <begin position="474"/>
        <end position="487"/>
    </location>
</feature>
<dbReference type="InterPro" id="IPR001878">
    <property type="entry name" value="Znf_CCHC"/>
</dbReference>
<dbReference type="Gene3D" id="4.10.60.10">
    <property type="entry name" value="Zinc finger, CCHC-type"/>
    <property type="match status" value="1"/>
</dbReference>
<dbReference type="GO" id="GO:0008270">
    <property type="term" value="F:zinc ion binding"/>
    <property type="evidence" value="ECO:0007669"/>
    <property type="project" value="UniProtKB-KW"/>
</dbReference>
<organism evidence="3">
    <name type="scientific">Tanacetum cinerariifolium</name>
    <name type="common">Dalmatian daisy</name>
    <name type="synonym">Chrysanthemum cinerariifolium</name>
    <dbReference type="NCBI Taxonomy" id="118510"/>
    <lineage>
        <taxon>Eukaryota</taxon>
        <taxon>Viridiplantae</taxon>
        <taxon>Streptophyta</taxon>
        <taxon>Embryophyta</taxon>
        <taxon>Tracheophyta</taxon>
        <taxon>Spermatophyta</taxon>
        <taxon>Magnoliopsida</taxon>
        <taxon>eudicotyledons</taxon>
        <taxon>Gunneridae</taxon>
        <taxon>Pentapetalae</taxon>
        <taxon>asterids</taxon>
        <taxon>campanulids</taxon>
        <taxon>Asterales</taxon>
        <taxon>Asteraceae</taxon>
        <taxon>Asteroideae</taxon>
        <taxon>Anthemideae</taxon>
        <taxon>Anthemidinae</taxon>
        <taxon>Tanacetum</taxon>
    </lineage>
</organism>